<feature type="transmembrane region" description="Helical" evidence="5">
    <location>
        <begin position="35"/>
        <end position="56"/>
    </location>
</feature>
<dbReference type="AlphaFoldDB" id="A0A517QMR2"/>
<reference evidence="8 9" key="1">
    <citation type="submission" date="2019-02" db="EMBL/GenBank/DDBJ databases">
        <title>Deep-cultivation of Planctomycetes and their phenomic and genomic characterization uncovers novel biology.</title>
        <authorList>
            <person name="Wiegand S."/>
            <person name="Jogler M."/>
            <person name="Boedeker C."/>
            <person name="Pinto D."/>
            <person name="Vollmers J."/>
            <person name="Rivas-Marin E."/>
            <person name="Kohn T."/>
            <person name="Peeters S.H."/>
            <person name="Heuer A."/>
            <person name="Rast P."/>
            <person name="Oberbeckmann S."/>
            <person name="Bunk B."/>
            <person name="Jeske O."/>
            <person name="Meyerdierks A."/>
            <person name="Storesund J.E."/>
            <person name="Kallscheuer N."/>
            <person name="Luecker S."/>
            <person name="Lage O.M."/>
            <person name="Pohl T."/>
            <person name="Merkel B.J."/>
            <person name="Hornburger P."/>
            <person name="Mueller R.-W."/>
            <person name="Bruemmer F."/>
            <person name="Labrenz M."/>
            <person name="Spormann A.M."/>
            <person name="Op den Camp H."/>
            <person name="Overmann J."/>
            <person name="Amann R."/>
            <person name="Jetten M.S.M."/>
            <person name="Mascher T."/>
            <person name="Medema M.H."/>
            <person name="Devos D.P."/>
            <person name="Kaster A.-K."/>
            <person name="Ovreas L."/>
            <person name="Rohde M."/>
            <person name="Galperin M.Y."/>
            <person name="Jogler C."/>
        </authorList>
    </citation>
    <scope>NUCLEOTIDE SEQUENCE [LARGE SCALE GENOMIC DNA]</scope>
    <source>
        <strain evidence="8 9">Mal48</strain>
    </source>
</reference>
<keyword evidence="3 5" id="KW-1133">Transmembrane helix</keyword>
<evidence type="ECO:0000256" key="4">
    <source>
        <dbReference type="ARBA" id="ARBA00023136"/>
    </source>
</evidence>
<feature type="transmembrane region" description="Helical" evidence="5">
    <location>
        <begin position="229"/>
        <end position="247"/>
    </location>
</feature>
<dbReference type="InterPro" id="IPR011864">
    <property type="entry name" value="Phosphate_PstC"/>
</dbReference>
<dbReference type="NCBIfam" id="TIGR02138">
    <property type="entry name" value="phosphate_pstC"/>
    <property type="match status" value="1"/>
</dbReference>
<comment type="subcellular location">
    <subcellularLocation>
        <location evidence="1 5">Cell membrane</location>
        <topology evidence="1 5">Multi-pass membrane protein</topology>
    </subcellularLocation>
</comment>
<dbReference type="CDD" id="cd06261">
    <property type="entry name" value="TM_PBP2"/>
    <property type="match status" value="1"/>
</dbReference>
<keyword evidence="9" id="KW-1185">Reference proteome</keyword>
<name>A0A517QMR2_9PLAN</name>
<feature type="transmembrane region" description="Helical" evidence="5">
    <location>
        <begin position="298"/>
        <end position="316"/>
    </location>
</feature>
<accession>A0A517QMR2</accession>
<dbReference type="InterPro" id="IPR000515">
    <property type="entry name" value="MetI-like"/>
</dbReference>
<dbReference type="GO" id="GO:0006817">
    <property type="term" value="P:phosphate ion transport"/>
    <property type="evidence" value="ECO:0007669"/>
    <property type="project" value="UniProtKB-KW"/>
</dbReference>
<dbReference type="PROSITE" id="PS50928">
    <property type="entry name" value="ABC_TM1"/>
    <property type="match status" value="1"/>
</dbReference>
<keyword evidence="6" id="KW-1003">Cell membrane</keyword>
<evidence type="ECO:0000259" key="7">
    <source>
        <dbReference type="PROSITE" id="PS50928"/>
    </source>
</evidence>
<comment type="similarity">
    <text evidence="6">Belongs to the binding-protein-dependent transport system permease family. CysTW subfamily.</text>
</comment>
<dbReference type="EMBL" id="CP036267">
    <property type="protein sequence ID" value="QDT32913.1"/>
    <property type="molecule type" value="Genomic_DNA"/>
</dbReference>
<keyword evidence="6" id="KW-0592">Phosphate transport</keyword>
<evidence type="ECO:0000256" key="1">
    <source>
        <dbReference type="ARBA" id="ARBA00004651"/>
    </source>
</evidence>
<feature type="transmembrane region" description="Helical" evidence="5">
    <location>
        <begin position="135"/>
        <end position="158"/>
    </location>
</feature>
<organism evidence="8 9">
    <name type="scientific">Thalassoglobus polymorphus</name>
    <dbReference type="NCBI Taxonomy" id="2527994"/>
    <lineage>
        <taxon>Bacteria</taxon>
        <taxon>Pseudomonadati</taxon>
        <taxon>Planctomycetota</taxon>
        <taxon>Planctomycetia</taxon>
        <taxon>Planctomycetales</taxon>
        <taxon>Planctomycetaceae</taxon>
        <taxon>Thalassoglobus</taxon>
    </lineage>
</organism>
<dbReference type="GO" id="GO:0005315">
    <property type="term" value="F:phosphate transmembrane transporter activity"/>
    <property type="evidence" value="ECO:0007669"/>
    <property type="project" value="InterPro"/>
</dbReference>
<keyword evidence="2 5" id="KW-0812">Transmembrane</keyword>
<dbReference type="Gene3D" id="1.10.3720.10">
    <property type="entry name" value="MetI-like"/>
    <property type="match status" value="1"/>
</dbReference>
<gene>
    <name evidence="8" type="primary">pstC</name>
    <name evidence="8" type="ORF">Mal48_21610</name>
</gene>
<proteinExistence type="inferred from homology"/>
<dbReference type="SUPFAM" id="SSF161098">
    <property type="entry name" value="MetI-like"/>
    <property type="match status" value="1"/>
</dbReference>
<comment type="function">
    <text evidence="6">Part of the binding-protein-dependent transport system for phosphate; probably responsible for the translocation of the substrate across the membrane.</text>
</comment>
<evidence type="ECO:0000256" key="6">
    <source>
        <dbReference type="RuleBase" id="RU363054"/>
    </source>
</evidence>
<dbReference type="KEGG" id="tpol:Mal48_21610"/>
<dbReference type="PANTHER" id="PTHR42727:SF1">
    <property type="entry name" value="PHOSPHATE TRANSPORT SYSTEM PERMEASE"/>
    <property type="match status" value="1"/>
</dbReference>
<keyword evidence="4 5" id="KW-0472">Membrane</keyword>
<feature type="domain" description="ABC transmembrane type-1" evidence="7">
    <location>
        <begin position="99"/>
        <end position="317"/>
    </location>
</feature>
<evidence type="ECO:0000256" key="5">
    <source>
        <dbReference type="RuleBase" id="RU363032"/>
    </source>
</evidence>
<protein>
    <recommendedName>
        <fullName evidence="6">Phosphate transport system permease protein</fullName>
    </recommendedName>
</protein>
<dbReference type="PANTHER" id="PTHR42727">
    <property type="entry name" value="PHOSPHATE TRANSPORT SYSTEM PERMEASE PROTEIN"/>
    <property type="match status" value="1"/>
</dbReference>
<evidence type="ECO:0000313" key="8">
    <source>
        <dbReference type="EMBL" id="QDT32913.1"/>
    </source>
</evidence>
<sequence length="329" mass="35887">MPLETFMKSCSVDQPPRSLTRHLTIQRLREQVIQFILFACALLSIVTTVGIIYILVAESIVGVGGNTAYFEEVSPWEFFTGTEWTPQFTDPQYGVLPLLSGTLLIAGIAAMIGLPIGLASAIYLSEFASTRTRNFIKPILEILAGIPTVVYGYFALVFVTPYVLRPIFQDLLGFEVDIFNAASAGIVVGIMIIPMVSSLSEDTLRAIPRSLREAGYALGSTKFDVSTKIVLPAAISGILSSFLLAISRAVGETMAVTIAAGQAPNLTMNPFRSVQTMTSYIVNVSLGDTPVGSMSYKSLYAIALTLFCMTLTMNFLSHLIMRRFREVYE</sequence>
<evidence type="ECO:0000256" key="2">
    <source>
        <dbReference type="ARBA" id="ARBA00022692"/>
    </source>
</evidence>
<keyword evidence="5" id="KW-0813">Transport</keyword>
<dbReference type="Proteomes" id="UP000315724">
    <property type="component" value="Chromosome"/>
</dbReference>
<evidence type="ECO:0000313" key="9">
    <source>
        <dbReference type="Proteomes" id="UP000315724"/>
    </source>
</evidence>
<feature type="transmembrane region" description="Helical" evidence="5">
    <location>
        <begin position="178"/>
        <end position="199"/>
    </location>
</feature>
<dbReference type="InterPro" id="IPR035906">
    <property type="entry name" value="MetI-like_sf"/>
</dbReference>
<dbReference type="Pfam" id="PF00528">
    <property type="entry name" value="BPD_transp_1"/>
    <property type="match status" value="1"/>
</dbReference>
<evidence type="ECO:0000256" key="3">
    <source>
        <dbReference type="ARBA" id="ARBA00022989"/>
    </source>
</evidence>
<feature type="transmembrane region" description="Helical" evidence="5">
    <location>
        <begin position="98"/>
        <end position="123"/>
    </location>
</feature>
<dbReference type="GO" id="GO:0005886">
    <property type="term" value="C:plasma membrane"/>
    <property type="evidence" value="ECO:0007669"/>
    <property type="project" value="UniProtKB-SubCell"/>
</dbReference>